<evidence type="ECO:0008006" key="19">
    <source>
        <dbReference type="Google" id="ProtNLM"/>
    </source>
</evidence>
<feature type="transmembrane region" description="Helical" evidence="12">
    <location>
        <begin position="2088"/>
        <end position="2104"/>
    </location>
</feature>
<comment type="similarity">
    <text evidence="10">Belongs to the monovalent cation:proton antiporter 2 (CPA2) transporter (TC 2.A.37) family. CHX (TC 2.A.37.4) subfamily.</text>
</comment>
<feature type="transmembrane region" description="Helical" evidence="12">
    <location>
        <begin position="1427"/>
        <end position="1448"/>
    </location>
</feature>
<feature type="transmembrane region" description="Helical" evidence="12">
    <location>
        <begin position="1395"/>
        <end position="1415"/>
    </location>
</feature>
<feature type="transmembrane region" description="Helical" evidence="12">
    <location>
        <begin position="2150"/>
        <end position="2173"/>
    </location>
</feature>
<keyword evidence="6" id="KW-0630">Potassium</keyword>
<feature type="transmembrane region" description="Helical" evidence="12">
    <location>
        <begin position="2023"/>
        <end position="2044"/>
    </location>
</feature>
<feature type="domain" description="Cation/H+ exchanger transmembrane" evidence="13">
    <location>
        <begin position="264"/>
        <end position="655"/>
    </location>
</feature>
<feature type="domain" description="Cation/H(+) antiporter C-terminal" evidence="16">
    <location>
        <begin position="850"/>
        <end position="986"/>
    </location>
</feature>
<evidence type="ECO:0000256" key="3">
    <source>
        <dbReference type="ARBA" id="ARBA00022449"/>
    </source>
</evidence>
<keyword evidence="8" id="KW-0406">Ion transport</keyword>
<feature type="domain" description="Cation/H(+) antiporter C-terminal" evidence="16">
    <location>
        <begin position="1643"/>
        <end position="1791"/>
    </location>
</feature>
<feature type="transmembrane region" description="Helical" evidence="12">
    <location>
        <begin position="392"/>
        <end position="408"/>
    </location>
</feature>
<dbReference type="Pfam" id="PF03168">
    <property type="entry name" value="LEA_2"/>
    <property type="match status" value="1"/>
</dbReference>
<dbReference type="GO" id="GO:1902600">
    <property type="term" value="P:proton transmembrane transport"/>
    <property type="evidence" value="ECO:0007669"/>
    <property type="project" value="InterPro"/>
</dbReference>
<evidence type="ECO:0000256" key="10">
    <source>
        <dbReference type="ARBA" id="ARBA00038341"/>
    </source>
</evidence>
<reference evidence="17" key="1">
    <citation type="submission" date="2021-01" db="EMBL/GenBank/DDBJ databases">
        <authorList>
            <person name="Bezrukov I."/>
        </authorList>
    </citation>
    <scope>NUCLEOTIDE SEQUENCE</scope>
</reference>
<dbReference type="InterPro" id="IPR057291">
    <property type="entry name" value="CHX17_2nd"/>
</dbReference>
<keyword evidence="4" id="KW-0633">Potassium transport</keyword>
<evidence type="ECO:0000259" key="16">
    <source>
        <dbReference type="Pfam" id="PF23259"/>
    </source>
</evidence>
<feature type="domain" description="Late embryogenesis abundant protein LEA-2 subgroup" evidence="14">
    <location>
        <begin position="96"/>
        <end position="195"/>
    </location>
</feature>
<keyword evidence="2" id="KW-0813">Transport</keyword>
<evidence type="ECO:0000256" key="7">
    <source>
        <dbReference type="ARBA" id="ARBA00022989"/>
    </source>
</evidence>
<feature type="transmembrane region" description="Helical" evidence="12">
    <location>
        <begin position="1208"/>
        <end position="1232"/>
    </location>
</feature>
<feature type="transmembrane region" description="Helical" evidence="12">
    <location>
        <begin position="2056"/>
        <end position="2076"/>
    </location>
</feature>
<dbReference type="InterPro" id="IPR057290">
    <property type="entry name" value="CHX17_C"/>
</dbReference>
<feature type="domain" description="Cation/H+ exchanger transmembrane" evidence="13">
    <location>
        <begin position="1060"/>
        <end position="1444"/>
    </location>
</feature>
<dbReference type="GO" id="GO:0006813">
    <property type="term" value="P:potassium ion transport"/>
    <property type="evidence" value="ECO:0007669"/>
    <property type="project" value="UniProtKB-KW"/>
</dbReference>
<dbReference type="PANTHER" id="PTHR32468">
    <property type="entry name" value="CATION/H + ANTIPORTER"/>
    <property type="match status" value="1"/>
</dbReference>
<keyword evidence="3" id="KW-0050">Antiport</keyword>
<dbReference type="PANTHER" id="PTHR32468:SF73">
    <property type="entry name" value="CATION_H(+) ANTIPORTER 6A-RELATED"/>
    <property type="match status" value="1"/>
</dbReference>
<feature type="transmembrane region" description="Helical" evidence="12">
    <location>
        <begin position="257"/>
        <end position="276"/>
    </location>
</feature>
<feature type="transmembrane region" description="Helical" evidence="12">
    <location>
        <begin position="1144"/>
        <end position="1163"/>
    </location>
</feature>
<feature type="transmembrane region" description="Helical" evidence="12">
    <location>
        <begin position="487"/>
        <end position="503"/>
    </location>
</feature>
<feature type="transmembrane region" description="Helical" evidence="12">
    <location>
        <begin position="34"/>
        <end position="60"/>
    </location>
</feature>
<proteinExistence type="inferred from homology"/>
<feature type="compositionally biased region" description="Low complexity" evidence="11">
    <location>
        <begin position="12"/>
        <end position="30"/>
    </location>
</feature>
<evidence type="ECO:0000313" key="18">
    <source>
        <dbReference type="Proteomes" id="UP000682877"/>
    </source>
</evidence>
<dbReference type="Gene3D" id="1.20.1530.20">
    <property type="match status" value="3"/>
</dbReference>
<name>A0A8S1ZJP6_ARAAE</name>
<keyword evidence="5 12" id="KW-0812">Transmembrane</keyword>
<feature type="transmembrane region" description="Helical" evidence="12">
    <location>
        <begin position="1113"/>
        <end position="1132"/>
    </location>
</feature>
<dbReference type="InterPro" id="IPR050794">
    <property type="entry name" value="CPA2_transporter"/>
</dbReference>
<keyword evidence="7 12" id="KW-1133">Transmembrane helix</keyword>
<dbReference type="InterPro" id="IPR004864">
    <property type="entry name" value="LEA_2"/>
</dbReference>
<dbReference type="Pfam" id="PF23256">
    <property type="entry name" value="CHX17_2nd"/>
    <property type="match status" value="1"/>
</dbReference>
<evidence type="ECO:0000256" key="6">
    <source>
        <dbReference type="ARBA" id="ARBA00022958"/>
    </source>
</evidence>
<accession>A0A8S1ZJP6</accession>
<organism evidence="17 18">
    <name type="scientific">Arabidopsis arenosa</name>
    <name type="common">Sand rock-cress</name>
    <name type="synonym">Cardaminopsis arenosa</name>
    <dbReference type="NCBI Taxonomy" id="38785"/>
    <lineage>
        <taxon>Eukaryota</taxon>
        <taxon>Viridiplantae</taxon>
        <taxon>Streptophyta</taxon>
        <taxon>Embryophyta</taxon>
        <taxon>Tracheophyta</taxon>
        <taxon>Spermatophyta</taxon>
        <taxon>Magnoliopsida</taxon>
        <taxon>eudicotyledons</taxon>
        <taxon>Gunneridae</taxon>
        <taxon>Pentapetalae</taxon>
        <taxon>rosids</taxon>
        <taxon>malvids</taxon>
        <taxon>Brassicales</taxon>
        <taxon>Brassicaceae</taxon>
        <taxon>Camelineae</taxon>
        <taxon>Arabidopsis</taxon>
    </lineage>
</organism>
<dbReference type="GO" id="GO:0015297">
    <property type="term" value="F:antiporter activity"/>
    <property type="evidence" value="ECO:0007669"/>
    <property type="project" value="UniProtKB-KW"/>
</dbReference>
<gene>
    <name evidence="17" type="ORF">AARE701A_LOCUS614</name>
</gene>
<feature type="domain" description="Cation/H(+) antiporter central" evidence="15">
    <location>
        <begin position="714"/>
        <end position="844"/>
    </location>
</feature>
<evidence type="ECO:0000256" key="9">
    <source>
        <dbReference type="ARBA" id="ARBA00023136"/>
    </source>
</evidence>
<feature type="transmembrane region" description="Helical" evidence="12">
    <location>
        <begin position="324"/>
        <end position="341"/>
    </location>
</feature>
<sequence>MVPPNPAHQPARRTQPQSQSQSQPRPQPLPGRRMNPVLCIIVALVLLGLLVGLAILITYLTLRPKRLIYTVEAASVQDFAIGNNDDHITAKFSYVIKSYNPEKHVSVRYHSMRISTAHHNQSVAHKNISPFKQRPKNETRIETQLVSKNVALSKFNARDLRAEKSKGTIEMEVYITARVSYKTWIFRSRRRTLKAVCTPVMINVTSSSLDGFQRVLCKTHGTKFCEQIPMLVNSFGVWEKIGLPVLGMKIWDYSLPLLESVIVLVLCLWQFFYFSLKKIGLPVPKITSMMIAGAALSQTNLLPNDWTIQHILFPDDTRPKVPETLGGFAFVFYWFLEGVKMDVGMVKKTGTKVIVTGMVTVLVPIFVANMVFGKLRETGGKYLTGMEYRTILFMQSISAFTGISRLLRDLRINHSEFGRIVLSTAMVADVTGFAVNLFALVAWLDWRVSAMQGVGIIGYVIVMIWVVRPGMFWVIRRTPQERPVKECFIYIILILAFGGYYFLKEIHMFPAVGPFILGLCVPHGPPLGSLLIEKFESFNTGILLPLFLFFSMMQIDGPWIAKEIGQLWHFEGQLYEALTIIIVVLVAKIVFSTIPALLAKMPLTDSFVMALILSNKGIVELCYFMYGVESNALHVKSFSIMALMILVSSTISPVLIHYLYDSSKRFISFQKRNLMSLKLGSELKFLVCIHKADHISGMINLLGQSFPLHESTITCYVLHLVELVGLDNPVFISHQMQKAEPGNRSYSNNVLIAFDNFKHYWKSISLELFTSISNPKYMHQEIYALALDKQASFIMLPFHIIWSLDQTTVVSDDVMRRNANLNVLRQAPCSVGIFVHRQNLFSAQKSNPSYQVCAIFVGGKDDREALALGRQMMRNPNVNLTVLKLVPAKMDGMTTGWDQMLDSAEVKEVLRNNNNTAGQHSFVEYVEETVNDGSDTSTLLLSIANSFDLFVVGRSAGVGTDVVSALSEWTEFDELGVIGDLLVSSDFPRREQMDMSYWDMTWREYNEDNKTSRFCESHPYIVNSHGIWEVLSYKRGMKFWEYPLPNLEILIFSTFFIWRLLDISFNRIGLRVPRFTYMMIAGIILGQTCHVSNKSWLHNIFFPDDNRPKVAETLGAFGFVLYWFLKGVTMDAELPFKTEKRSSVIGFITVFIPLICGSLTFRWRERRGNISLLRTEYRLIIFLQSISAFTSIDTLLKDLQIKHSEFGRIALSGAMVTDMLAFVVTFFNAIYWEGLYGFMQTLGFCFFVVVMIFAVRPAMYWVIKQTPEGRPVKDFYLYSIFGLAFASFKFFDKAIHLFGPAGSFVFGLTVPNGYPLGATLVQKFESFNLGAILPLFGSLTMMQVDLLGLVKESGDFIRMEGQFYEVISFILLVNTVKFVVTTIAAYAFKMPLRDSFALALVLSNKGIFELAYYTYAVEIKLIRPEVFTILAAYSLLNSIFIPMLLELVHDPTKRFKCYRKRNLGILKEGAALQCLTCVYKPDHITSMIDLLETFSPSQDSPMACNILHLVELVGQANPMFISHQLQQPEPGSTSLSDNVIISFRRFQRQFFEFTSLDIFTSVSLSQHMHEDICWLALSRSLSLIVLPFHRTWSVDRSTIISNDDKLRMLNLNVLRRAPCSVAIFIYRKPIVESHMINSHSKICLIFNGGKDDTEALAITNRMRLTDKRTRLTIIRFIPKSSEMDNHEWEQQQSINLKESVTNLIGSNIKQNDEKVTYIDKAVSDGSETSRILRAMANDYDLFIVGRDSGIGTEATSGISEWTEFDELGPIGDLLASHEYPSSASVLVVQKQVQDLSQMDAENATWRKELMWDDDGKRAEMGTKMFCDVSPHILLNSHGVSEKMDSGSKGMEFWEYPLPQLEIIILSIFLLWRLFDMLFKKLGVPIPKFTSMMLVGAVLNEVFGSMQISCFKHIFIHDNKYMPKVADTIGAFAFFLDWFLRGVTTDVGIIKKSGTKSVVIGITSMIIPWQIGKLLYSSREKSSILTMTENEYNVMTFTMSMTPFTCVNMLLTDLKIVHTDFGQIAQSSGMVTDVLAFFLTVWAYISRDETQGVKMGFAFMAFFIFVYLVRQFMLWVIRHTPEGAPVKNIYLYIGLLLAYLSYLYWNRFLFFGPLGAFVLGLAVPNGPPLGSEFGDEFGDGKHLHGHMYECFSFLPIVYIAKFGTSFLAAIATKIPLRDSIILAVIMGTKSSFELAYVLTAFEKYRISLEVLSLLGVYILVNSLLTPMAIHFLYDRSKRFVCYGRRNLKQKSELQTLVCINKPDNITSMISLLRATSPSKDSPMECCVLHLIELQGQATPTFISHQLQKPKPGSRSYSENVISSFQLFQEIYWDSASINMFTSLTSAKEMHEHICWFALSQGSNLILLSFHRTWGPDGSVVISDDQTLRTLNRNVLKRAPCSVGIFVYRKPIWQTKALESPCRVCLIYVGGNDDKEALALADHMRGNQQVILTVMRLIPASHADDISKRIHSQMVDMNRHEERPRDDSIIIDWTVGDGTETSKILHSVAYDYDLFIVGRGSGFGTTVTRGLGDWMEFEELGIIGDLLASEYFPSRASVLIVQQQE</sequence>
<evidence type="ECO:0000256" key="4">
    <source>
        <dbReference type="ARBA" id="ARBA00022538"/>
    </source>
</evidence>
<feature type="transmembrane region" description="Helical" evidence="12">
    <location>
        <begin position="2209"/>
        <end position="2232"/>
    </location>
</feature>
<dbReference type="FunFam" id="1.20.1530.20:FF:000003">
    <property type="entry name" value="Cation/H(+) antiporter 15"/>
    <property type="match status" value="2"/>
</dbReference>
<evidence type="ECO:0000256" key="2">
    <source>
        <dbReference type="ARBA" id="ARBA00022448"/>
    </source>
</evidence>
<feature type="transmembrane region" description="Helical" evidence="12">
    <location>
        <begin position="1275"/>
        <end position="1291"/>
    </location>
</feature>
<dbReference type="Proteomes" id="UP000682877">
    <property type="component" value="Chromosome 1"/>
</dbReference>
<feature type="transmembrane region" description="Helical" evidence="12">
    <location>
        <begin position="1238"/>
        <end position="1263"/>
    </location>
</feature>
<feature type="transmembrane region" description="Helical" evidence="12">
    <location>
        <begin position="1075"/>
        <end position="1093"/>
    </location>
</feature>
<feature type="transmembrane region" description="Helical" evidence="12">
    <location>
        <begin position="606"/>
        <end position="626"/>
    </location>
</feature>
<feature type="domain" description="Cation/H+ exchanger transmembrane" evidence="13">
    <location>
        <begin position="1870"/>
        <end position="2126"/>
    </location>
</feature>
<evidence type="ECO:0000259" key="15">
    <source>
        <dbReference type="Pfam" id="PF23256"/>
    </source>
</evidence>
<evidence type="ECO:0000256" key="8">
    <source>
        <dbReference type="ARBA" id="ARBA00023065"/>
    </source>
</evidence>
<feature type="transmembrane region" description="Helical" evidence="12">
    <location>
        <begin position="575"/>
        <end position="599"/>
    </location>
</feature>
<dbReference type="GO" id="GO:0016020">
    <property type="term" value="C:membrane"/>
    <property type="evidence" value="ECO:0007669"/>
    <property type="project" value="UniProtKB-SubCell"/>
</dbReference>
<evidence type="ECO:0000259" key="13">
    <source>
        <dbReference type="Pfam" id="PF00999"/>
    </source>
</evidence>
<evidence type="ECO:0000256" key="12">
    <source>
        <dbReference type="SAM" id="Phobius"/>
    </source>
</evidence>
<dbReference type="GO" id="GO:0012505">
    <property type="term" value="C:endomembrane system"/>
    <property type="evidence" value="ECO:0007669"/>
    <property type="project" value="TreeGrafter"/>
</dbReference>
<evidence type="ECO:0000256" key="1">
    <source>
        <dbReference type="ARBA" id="ARBA00004141"/>
    </source>
</evidence>
<evidence type="ECO:0000256" key="11">
    <source>
        <dbReference type="SAM" id="MobiDB-lite"/>
    </source>
</evidence>
<evidence type="ECO:0000313" key="17">
    <source>
        <dbReference type="EMBL" id="CAE5956857.1"/>
    </source>
</evidence>
<feature type="transmembrane region" description="Helical" evidence="12">
    <location>
        <begin position="638"/>
        <end position="660"/>
    </location>
</feature>
<feature type="transmembrane region" description="Helical" evidence="12">
    <location>
        <begin position="1326"/>
        <end position="1346"/>
    </location>
</feature>
<comment type="subcellular location">
    <subcellularLocation>
        <location evidence="1">Membrane</location>
        <topology evidence="1">Multi-pass membrane protein</topology>
    </subcellularLocation>
</comment>
<feature type="transmembrane region" description="Helical" evidence="12">
    <location>
        <begin position="420"/>
        <end position="444"/>
    </location>
</feature>
<feature type="transmembrane region" description="Helical" evidence="12">
    <location>
        <begin position="2179"/>
        <end position="2197"/>
    </location>
</feature>
<feature type="transmembrane region" description="Helical" evidence="12">
    <location>
        <begin position="1366"/>
        <end position="1388"/>
    </location>
</feature>
<keyword evidence="18" id="KW-1185">Reference proteome</keyword>
<feature type="region of interest" description="Disordered" evidence="11">
    <location>
        <begin position="1"/>
        <end position="30"/>
    </location>
</feature>
<dbReference type="Pfam" id="PF00999">
    <property type="entry name" value="Na_H_Exchanger"/>
    <property type="match status" value="3"/>
</dbReference>
<protein>
    <recommendedName>
        <fullName evidence="19">Cation/H+ exchanger domain-containing protein</fullName>
    </recommendedName>
</protein>
<keyword evidence="9 12" id="KW-0472">Membrane</keyword>
<dbReference type="InterPro" id="IPR006153">
    <property type="entry name" value="Cation/H_exchanger_TM"/>
</dbReference>
<feature type="transmembrane region" description="Helical" evidence="12">
    <location>
        <begin position="353"/>
        <end position="372"/>
    </location>
</feature>
<evidence type="ECO:0000256" key="5">
    <source>
        <dbReference type="ARBA" id="ARBA00022692"/>
    </source>
</evidence>
<dbReference type="InterPro" id="IPR038770">
    <property type="entry name" value="Na+/solute_symporter_sf"/>
</dbReference>
<evidence type="ECO:0000259" key="14">
    <source>
        <dbReference type="Pfam" id="PF03168"/>
    </source>
</evidence>
<dbReference type="EMBL" id="LR999451">
    <property type="protein sequence ID" value="CAE5956857.1"/>
    <property type="molecule type" value="Genomic_DNA"/>
</dbReference>
<feature type="transmembrane region" description="Helical" evidence="12">
    <location>
        <begin position="456"/>
        <end position="475"/>
    </location>
</feature>
<dbReference type="GO" id="GO:0006885">
    <property type="term" value="P:regulation of pH"/>
    <property type="evidence" value="ECO:0007669"/>
    <property type="project" value="UniProtKB-ARBA"/>
</dbReference>
<dbReference type="Pfam" id="PF23259">
    <property type="entry name" value="CHX17_C"/>
    <property type="match status" value="2"/>
</dbReference>